<gene>
    <name evidence="2" type="ORF">FBUS_01106</name>
</gene>
<feature type="compositionally biased region" description="Basic and acidic residues" evidence="1">
    <location>
        <begin position="87"/>
        <end position="98"/>
    </location>
</feature>
<dbReference type="AlphaFoldDB" id="A0A8E0S348"/>
<evidence type="ECO:0000313" key="2">
    <source>
        <dbReference type="EMBL" id="KAA0195278.1"/>
    </source>
</evidence>
<comment type="caution">
    <text evidence="2">The sequence shown here is derived from an EMBL/GenBank/DDBJ whole genome shotgun (WGS) entry which is preliminary data.</text>
</comment>
<evidence type="ECO:0000313" key="3">
    <source>
        <dbReference type="Proteomes" id="UP000728185"/>
    </source>
</evidence>
<reference evidence="2" key="1">
    <citation type="submission" date="2019-05" db="EMBL/GenBank/DDBJ databases">
        <title>Annotation for the trematode Fasciolopsis buski.</title>
        <authorList>
            <person name="Choi Y.-J."/>
        </authorList>
    </citation>
    <scope>NUCLEOTIDE SEQUENCE</scope>
    <source>
        <strain evidence="2">HT</strain>
        <tissue evidence="2">Whole worm</tissue>
    </source>
</reference>
<name>A0A8E0S348_9TREM</name>
<proteinExistence type="predicted"/>
<accession>A0A8E0S348</accession>
<dbReference type="EMBL" id="LUCM01003808">
    <property type="protein sequence ID" value="KAA0195278.1"/>
    <property type="molecule type" value="Genomic_DNA"/>
</dbReference>
<protein>
    <submittedName>
        <fullName evidence="2">Uncharacterized protein</fullName>
    </submittedName>
</protein>
<dbReference type="OrthoDB" id="10607271at2759"/>
<sequence>MVLDSMRTLIDLIYRRRERQRSVVAPTPHDPGLLLFDSGLPLQKPLEANNPEPASLTINDRAVGVSVLSTLAASGGAGVMRARHGISRNDSDSTHSRDASGAAGAPVPTVYLLPSSATPLTAGVSVTASSNDVNADEDRAPRCVTVPVYSPVAVSASPSSSSSFTRREHSLSSVINIGTPIDLTVCPTQVTTRSISFVPHLVLHGAPTPEVGTTGSIISHTSFPLNSRNYLFVAVCSILRRLGQSAFYILYSYRSLVRQCCYCYCYYYYDYWQ</sequence>
<organism evidence="2 3">
    <name type="scientific">Fasciolopsis buskii</name>
    <dbReference type="NCBI Taxonomy" id="27845"/>
    <lineage>
        <taxon>Eukaryota</taxon>
        <taxon>Metazoa</taxon>
        <taxon>Spiralia</taxon>
        <taxon>Lophotrochozoa</taxon>
        <taxon>Platyhelminthes</taxon>
        <taxon>Trematoda</taxon>
        <taxon>Digenea</taxon>
        <taxon>Plagiorchiida</taxon>
        <taxon>Echinostomata</taxon>
        <taxon>Echinostomatoidea</taxon>
        <taxon>Fasciolidae</taxon>
        <taxon>Fasciolopsis</taxon>
    </lineage>
</organism>
<evidence type="ECO:0000256" key="1">
    <source>
        <dbReference type="SAM" id="MobiDB-lite"/>
    </source>
</evidence>
<keyword evidence="3" id="KW-1185">Reference proteome</keyword>
<feature type="region of interest" description="Disordered" evidence="1">
    <location>
        <begin position="82"/>
        <end position="105"/>
    </location>
</feature>
<dbReference type="Proteomes" id="UP000728185">
    <property type="component" value="Unassembled WGS sequence"/>
</dbReference>